<evidence type="ECO:0000256" key="2">
    <source>
        <dbReference type="ARBA" id="ARBA00023315"/>
    </source>
</evidence>
<dbReference type="SUPFAM" id="SSF55729">
    <property type="entry name" value="Acyl-CoA N-acyltransferases (Nat)"/>
    <property type="match status" value="1"/>
</dbReference>
<dbReference type="PROSITE" id="PS51186">
    <property type="entry name" value="GNAT"/>
    <property type="match status" value="1"/>
</dbReference>
<dbReference type="Gene3D" id="3.40.630.30">
    <property type="match status" value="1"/>
</dbReference>
<dbReference type="RefSeq" id="WP_183975025.1">
    <property type="nucleotide sequence ID" value="NZ_JACHEB010000003.1"/>
</dbReference>
<evidence type="ECO:0000313" key="4">
    <source>
        <dbReference type="EMBL" id="MBB5327936.1"/>
    </source>
</evidence>
<dbReference type="InterPro" id="IPR000182">
    <property type="entry name" value="GNAT_dom"/>
</dbReference>
<accession>A0A9X0U311</accession>
<proteinExistence type="predicted"/>
<comment type="caution">
    <text evidence="4">The sequence shown here is derived from an EMBL/GenBank/DDBJ whole genome shotgun (WGS) entry which is preliminary data.</text>
</comment>
<reference evidence="4 5" key="1">
    <citation type="submission" date="2020-08" db="EMBL/GenBank/DDBJ databases">
        <title>Genomic Encyclopedia of Type Strains, Phase IV (KMG-V): Genome sequencing to study the core and pangenomes of soil and plant-associated prokaryotes.</title>
        <authorList>
            <person name="Whitman W."/>
        </authorList>
    </citation>
    <scope>NUCLEOTIDE SEQUENCE [LARGE SCALE GENOMIC DNA]</scope>
    <source>
        <strain evidence="4 5">X5P2</strain>
    </source>
</reference>
<evidence type="ECO:0000313" key="5">
    <source>
        <dbReference type="Proteomes" id="UP000535182"/>
    </source>
</evidence>
<gene>
    <name evidence="4" type="ORF">HDF14_001542</name>
</gene>
<dbReference type="EC" id="2.3.1.183" evidence="4"/>
<organism evidence="4 5">
    <name type="scientific">Tunturiibacter gelidiferens</name>
    <dbReference type="NCBI Taxonomy" id="3069689"/>
    <lineage>
        <taxon>Bacteria</taxon>
        <taxon>Pseudomonadati</taxon>
        <taxon>Acidobacteriota</taxon>
        <taxon>Terriglobia</taxon>
        <taxon>Terriglobales</taxon>
        <taxon>Acidobacteriaceae</taxon>
        <taxon>Tunturiibacter</taxon>
    </lineage>
</organism>
<dbReference type="AlphaFoldDB" id="A0A9X0U311"/>
<dbReference type="Proteomes" id="UP000535182">
    <property type="component" value="Unassembled WGS sequence"/>
</dbReference>
<dbReference type="EMBL" id="JACHEB010000003">
    <property type="protein sequence ID" value="MBB5327936.1"/>
    <property type="molecule type" value="Genomic_DNA"/>
</dbReference>
<dbReference type="Pfam" id="PF13420">
    <property type="entry name" value="Acetyltransf_4"/>
    <property type="match status" value="1"/>
</dbReference>
<feature type="domain" description="N-acetyltransferase" evidence="3">
    <location>
        <begin position="1"/>
        <end position="160"/>
    </location>
</feature>
<sequence length="160" mass="18474">MIRYAKTDDAALVCEIYNHYVLGTTINFEEEPVSTAEMAQRIAETLQSLPWLVYEQDKSLRGFCYASKWKGRCAYRHSVESTVYVRNDSVERGIGSDLYCVLLDELRQRKFHTVIGGIALPNDASVMLHEKLGFEKVAQFREVGNKFDHWTDVGYWQLLL</sequence>
<evidence type="ECO:0000259" key="3">
    <source>
        <dbReference type="PROSITE" id="PS51186"/>
    </source>
</evidence>
<dbReference type="GO" id="GO:0102971">
    <property type="term" value="F:phosphinothricin N-acetyltransferase activity"/>
    <property type="evidence" value="ECO:0007669"/>
    <property type="project" value="UniProtKB-EC"/>
</dbReference>
<protein>
    <submittedName>
        <fullName evidence="4">Phosphinothricin acetyltransferase</fullName>
        <ecNumber evidence="4">2.3.1.183</ecNumber>
    </submittedName>
</protein>
<evidence type="ECO:0000256" key="1">
    <source>
        <dbReference type="ARBA" id="ARBA00022679"/>
    </source>
</evidence>
<keyword evidence="5" id="KW-1185">Reference proteome</keyword>
<dbReference type="PANTHER" id="PTHR43072:SF23">
    <property type="entry name" value="UPF0039 PROTEIN C11D3.02C"/>
    <property type="match status" value="1"/>
</dbReference>
<name>A0A9X0U311_9BACT</name>
<keyword evidence="1 4" id="KW-0808">Transferase</keyword>
<dbReference type="InterPro" id="IPR016181">
    <property type="entry name" value="Acyl_CoA_acyltransferase"/>
</dbReference>
<dbReference type="NCBIfam" id="NF040504">
    <property type="entry name" value="resist_ArsN1b"/>
    <property type="match status" value="1"/>
</dbReference>
<dbReference type="PANTHER" id="PTHR43072">
    <property type="entry name" value="N-ACETYLTRANSFERASE"/>
    <property type="match status" value="1"/>
</dbReference>
<keyword evidence="2 4" id="KW-0012">Acyltransferase</keyword>